<sequence>MDPDGTCAKHKPDRKMAIIIICQYGILILFLHLTWKLVQRVSKMASAETWPLPSAAKAASIAVPDGTGKAVPFPKPILKQAGSVDILR</sequence>
<accession>A0A2U3KFE4</accession>
<proteinExistence type="predicted"/>
<evidence type="ECO:0000256" key="1">
    <source>
        <dbReference type="SAM" id="Phobius"/>
    </source>
</evidence>
<keyword evidence="1" id="KW-0812">Transmembrane</keyword>
<keyword evidence="1" id="KW-1133">Transmembrane helix</keyword>
<evidence type="ECO:0000313" key="2">
    <source>
        <dbReference type="EMBL" id="SPF38346.1"/>
    </source>
</evidence>
<reference evidence="3" key="1">
    <citation type="submission" date="2018-02" db="EMBL/GenBank/DDBJ databases">
        <authorList>
            <person name="Hausmann B."/>
        </authorList>
    </citation>
    <scope>NUCLEOTIDE SEQUENCE [LARGE SCALE GENOMIC DNA]</scope>
    <source>
        <strain evidence="3">Peat soil MAG SbA1</strain>
    </source>
</reference>
<dbReference type="Proteomes" id="UP000238701">
    <property type="component" value="Unassembled WGS sequence"/>
</dbReference>
<dbReference type="AlphaFoldDB" id="A0A2U3KFE4"/>
<feature type="transmembrane region" description="Helical" evidence="1">
    <location>
        <begin position="16"/>
        <end position="35"/>
    </location>
</feature>
<evidence type="ECO:0000313" key="3">
    <source>
        <dbReference type="Proteomes" id="UP000238701"/>
    </source>
</evidence>
<protein>
    <submittedName>
        <fullName evidence="2">Uncharacterized protein</fullName>
    </submittedName>
</protein>
<name>A0A2U3KFE4_9BACT</name>
<gene>
    <name evidence="2" type="ORF">SBA1_20046</name>
</gene>
<keyword evidence="1" id="KW-0472">Membrane</keyword>
<dbReference type="EMBL" id="OMOD01000111">
    <property type="protein sequence ID" value="SPF38346.1"/>
    <property type="molecule type" value="Genomic_DNA"/>
</dbReference>
<organism evidence="2 3">
    <name type="scientific">Candidatus Sulfotelmatobacter kueseliae</name>
    <dbReference type="NCBI Taxonomy" id="2042962"/>
    <lineage>
        <taxon>Bacteria</taxon>
        <taxon>Pseudomonadati</taxon>
        <taxon>Acidobacteriota</taxon>
        <taxon>Terriglobia</taxon>
        <taxon>Terriglobales</taxon>
        <taxon>Candidatus Korobacteraceae</taxon>
        <taxon>Candidatus Sulfotelmatobacter</taxon>
    </lineage>
</organism>